<evidence type="ECO:0000313" key="2">
    <source>
        <dbReference type="Proteomes" id="UP000265801"/>
    </source>
</evidence>
<dbReference type="Proteomes" id="UP000265801">
    <property type="component" value="Unassembled WGS sequence"/>
</dbReference>
<reference evidence="1 2" key="1">
    <citation type="submission" date="2018-09" db="EMBL/GenBank/DDBJ databases">
        <title>Bacillus saliacetes sp. nov., isolated from Thai shrimp paste (Ka-pi).</title>
        <authorList>
            <person name="Daroonpunt R."/>
            <person name="Tanasupawat S."/>
            <person name="Yiamsombut S."/>
        </authorList>
    </citation>
    <scope>NUCLEOTIDE SEQUENCE [LARGE SCALE GENOMIC DNA]</scope>
    <source>
        <strain evidence="1 2">SKP7-4</strain>
    </source>
</reference>
<evidence type="ECO:0000313" key="1">
    <source>
        <dbReference type="EMBL" id="RIW33109.1"/>
    </source>
</evidence>
<name>A0A3A1QXE8_9BACI</name>
<dbReference type="AlphaFoldDB" id="A0A3A1QXE8"/>
<comment type="caution">
    <text evidence="1">The sequence shown here is derived from an EMBL/GenBank/DDBJ whole genome shotgun (WGS) entry which is preliminary data.</text>
</comment>
<gene>
    <name evidence="1" type="ORF">D3H55_12045</name>
</gene>
<protein>
    <recommendedName>
        <fullName evidence="3">YppF-like protein</fullName>
    </recommendedName>
</protein>
<organism evidence="1 2">
    <name type="scientific">Bacillus salacetis</name>
    <dbReference type="NCBI Taxonomy" id="2315464"/>
    <lineage>
        <taxon>Bacteria</taxon>
        <taxon>Bacillati</taxon>
        <taxon>Bacillota</taxon>
        <taxon>Bacilli</taxon>
        <taxon>Bacillales</taxon>
        <taxon>Bacillaceae</taxon>
        <taxon>Bacillus</taxon>
    </lineage>
</organism>
<dbReference type="EMBL" id="QXIR01000015">
    <property type="protein sequence ID" value="RIW33109.1"/>
    <property type="molecule type" value="Genomic_DNA"/>
</dbReference>
<dbReference type="InterPro" id="IPR025553">
    <property type="entry name" value="YppF"/>
</dbReference>
<proteinExistence type="predicted"/>
<dbReference type="OrthoDB" id="2680239at2"/>
<sequence>MNLEEIQQLFHEKYHFKPATLNELLTFARKSYIVNDISINEYRQLVKEIEAAYPLPESPTVPQ</sequence>
<dbReference type="Pfam" id="PF14178">
    <property type="entry name" value="YppF"/>
    <property type="match status" value="1"/>
</dbReference>
<evidence type="ECO:0008006" key="3">
    <source>
        <dbReference type="Google" id="ProtNLM"/>
    </source>
</evidence>
<dbReference type="RefSeq" id="WP_119547167.1">
    <property type="nucleotide sequence ID" value="NZ_QXIR01000015.1"/>
</dbReference>
<accession>A0A3A1QXE8</accession>
<keyword evidence="2" id="KW-1185">Reference proteome</keyword>